<proteinExistence type="predicted"/>
<dbReference type="SUPFAM" id="SSF50978">
    <property type="entry name" value="WD40 repeat-like"/>
    <property type="match status" value="2"/>
</dbReference>
<dbReference type="Pfam" id="PF00400">
    <property type="entry name" value="WD40"/>
    <property type="match status" value="14"/>
</dbReference>
<gene>
    <name evidence="5" type="ORF">H074_24090</name>
</gene>
<dbReference type="SMART" id="SM00320">
    <property type="entry name" value="WD40"/>
    <property type="match status" value="14"/>
</dbReference>
<feature type="domain" description="HTH cro/C1-type" evidence="4">
    <location>
        <begin position="21"/>
        <end position="77"/>
    </location>
</feature>
<dbReference type="InterPro" id="IPR001387">
    <property type="entry name" value="Cro/C1-type_HTH"/>
</dbReference>
<evidence type="ECO:0000256" key="2">
    <source>
        <dbReference type="ARBA" id="ARBA00022737"/>
    </source>
</evidence>
<dbReference type="PROSITE" id="PS50082">
    <property type="entry name" value="WD_REPEATS_2"/>
    <property type="match status" value="14"/>
</dbReference>
<feature type="repeat" description="WD" evidence="3">
    <location>
        <begin position="1138"/>
        <end position="1170"/>
    </location>
</feature>
<evidence type="ECO:0000313" key="5">
    <source>
        <dbReference type="EMBL" id="EME55844.1"/>
    </source>
</evidence>
<dbReference type="Pfam" id="PF20703">
    <property type="entry name" value="nSTAND1"/>
    <property type="match status" value="1"/>
</dbReference>
<dbReference type="InterPro" id="IPR015943">
    <property type="entry name" value="WD40/YVTN_repeat-like_dom_sf"/>
</dbReference>
<dbReference type="PROSITE" id="PS50294">
    <property type="entry name" value="WD_REPEATS_REGION"/>
    <property type="match status" value="14"/>
</dbReference>
<feature type="repeat" description="WD" evidence="3">
    <location>
        <begin position="970"/>
        <end position="1011"/>
    </location>
</feature>
<feature type="repeat" description="WD" evidence="3">
    <location>
        <begin position="928"/>
        <end position="969"/>
    </location>
</feature>
<dbReference type="InterPro" id="IPR001680">
    <property type="entry name" value="WD40_rpt"/>
</dbReference>
<dbReference type="Gene3D" id="3.40.50.300">
    <property type="entry name" value="P-loop containing nucleotide triphosphate hydrolases"/>
    <property type="match status" value="1"/>
</dbReference>
<dbReference type="CDD" id="cd00882">
    <property type="entry name" value="Ras_like_GTPase"/>
    <property type="match status" value="1"/>
</dbReference>
<dbReference type="CDD" id="cd00093">
    <property type="entry name" value="HTH_XRE"/>
    <property type="match status" value="1"/>
</dbReference>
<protein>
    <submittedName>
        <fullName evidence="5">Putative WD-40 repeat protein</fullName>
    </submittedName>
</protein>
<evidence type="ECO:0000259" key="4">
    <source>
        <dbReference type="SMART" id="SM00530"/>
    </source>
</evidence>
<evidence type="ECO:0000256" key="1">
    <source>
        <dbReference type="ARBA" id="ARBA00022574"/>
    </source>
</evidence>
<dbReference type="Pfam" id="PF13560">
    <property type="entry name" value="HTH_31"/>
    <property type="match status" value="1"/>
</dbReference>
<dbReference type="EMBL" id="AOHO01000065">
    <property type="protein sequence ID" value="EME55844.1"/>
    <property type="molecule type" value="Genomic_DNA"/>
</dbReference>
<feature type="repeat" description="WD" evidence="3">
    <location>
        <begin position="805"/>
        <end position="838"/>
    </location>
</feature>
<feature type="repeat" description="WD" evidence="3">
    <location>
        <begin position="1054"/>
        <end position="1095"/>
    </location>
</feature>
<dbReference type="SUPFAM" id="SSF52540">
    <property type="entry name" value="P-loop containing nucleoside triphosphate hydrolases"/>
    <property type="match status" value="1"/>
</dbReference>
<feature type="repeat" description="WD" evidence="3">
    <location>
        <begin position="679"/>
        <end position="720"/>
    </location>
</feature>
<name>M2Z5C4_9PSEU</name>
<evidence type="ECO:0000256" key="3">
    <source>
        <dbReference type="PROSITE-ProRule" id="PRU00221"/>
    </source>
</evidence>
<dbReference type="PRINTS" id="PR00320">
    <property type="entry name" value="GPROTEINBRPT"/>
</dbReference>
<dbReference type="SMART" id="SM00530">
    <property type="entry name" value="HTH_XRE"/>
    <property type="match status" value="1"/>
</dbReference>
<feature type="repeat" description="WD" evidence="3">
    <location>
        <begin position="721"/>
        <end position="762"/>
    </location>
</feature>
<feature type="repeat" description="WD" evidence="3">
    <location>
        <begin position="847"/>
        <end position="881"/>
    </location>
</feature>
<dbReference type="PATRIC" id="fig|1284240.4.peg.4892"/>
<feature type="repeat" description="WD" evidence="3">
    <location>
        <begin position="893"/>
        <end position="927"/>
    </location>
</feature>
<dbReference type="InterPro" id="IPR020472">
    <property type="entry name" value="WD40_PAC1"/>
</dbReference>
<reference evidence="5 6" key="1">
    <citation type="journal article" date="2013" name="Genome Announc.">
        <title>Draft Genome Sequence of Amycolatopsis decaplanina Strain DSM 44594T.</title>
        <authorList>
            <person name="Kaur N."/>
            <person name="Kumar S."/>
            <person name="Bala M."/>
            <person name="Raghava G.P."/>
            <person name="Mayilraj S."/>
        </authorList>
    </citation>
    <scope>NUCLEOTIDE SEQUENCE [LARGE SCALE GENOMIC DNA]</scope>
    <source>
        <strain evidence="5 6">DSM 44594</strain>
    </source>
</reference>
<dbReference type="PROSITE" id="PS00678">
    <property type="entry name" value="WD_REPEATS_1"/>
    <property type="match status" value="13"/>
</dbReference>
<dbReference type="AlphaFoldDB" id="M2Z5C4"/>
<feature type="repeat" description="WD" evidence="3">
    <location>
        <begin position="1096"/>
        <end position="1137"/>
    </location>
</feature>
<feature type="repeat" description="WD" evidence="3">
    <location>
        <begin position="1012"/>
        <end position="1053"/>
    </location>
</feature>
<organism evidence="5 6">
    <name type="scientific">Amycolatopsis decaplanina DSM 44594</name>
    <dbReference type="NCBI Taxonomy" id="1284240"/>
    <lineage>
        <taxon>Bacteria</taxon>
        <taxon>Bacillati</taxon>
        <taxon>Actinomycetota</taxon>
        <taxon>Actinomycetes</taxon>
        <taxon>Pseudonocardiales</taxon>
        <taxon>Pseudonocardiaceae</taxon>
        <taxon>Amycolatopsis</taxon>
    </lineage>
</organism>
<dbReference type="OrthoDB" id="192618at2"/>
<feature type="repeat" description="WD" evidence="3">
    <location>
        <begin position="636"/>
        <end position="677"/>
    </location>
</feature>
<dbReference type="InterPro" id="IPR027417">
    <property type="entry name" value="P-loop_NTPase"/>
</dbReference>
<keyword evidence="2" id="KW-0677">Repeat</keyword>
<dbReference type="InterPro" id="IPR036322">
    <property type="entry name" value="WD40_repeat_dom_sf"/>
</dbReference>
<dbReference type="InterPro" id="IPR049052">
    <property type="entry name" value="nSTAND1"/>
</dbReference>
<keyword evidence="6" id="KW-1185">Reference proteome</keyword>
<dbReference type="PANTHER" id="PTHR19879">
    <property type="entry name" value="TRANSCRIPTION INITIATION FACTOR TFIID"/>
    <property type="match status" value="1"/>
</dbReference>
<dbReference type="RefSeq" id="WP_007032653.1">
    <property type="nucleotide sequence ID" value="NZ_AOHO01000065.1"/>
</dbReference>
<sequence>MPRPEGPLDPDAGVVPRFAWELRRLREKVGSPTYRQLARRAHYSPATLAKAAGGRDLPSLAVTLAYVRACGGDEQEWEARWREVAAEAAPKALEDSTEVQLADAPVPYVGLAVFTPEDADRFFGREQLVAELVSKLNRQRFLAVFGASGSGKSSLLRAGLLPAVREEYATVLMTPGAEPESRLQRTLDARPPETDVLLVVDQFEELFTLCPVLAIRERFITTLLETVREPGSRTRVVLGVRADFYAHCAQHRELVEALREAQVLVGPMSTDELRAVITGPAIRFGYSVEGALVSRLIGDATGQPGVLPLLSHALLQTWRRRRGNALTLAGYDAAGGMHRAIARTAEQAYASLDDQQQHLARQVFGRLVALGEGTEDTKRRIDRGELDHDNPTTTAVVEALARARLLTVDAESVEIAHEALIRSWPRLRDWLTEDRDGLRIHRQLTDAAQAWDTLDRDPGALYRGTRLNLARDWVNDPQQRAHLNALEQQFLNVSDQAARQRTRRQRLLVATLAALLVLALAATGVAIQQRQSALDQRRTALVGKLVAQSATLAAKGQPDASMLLAVEAFHYAPAQVETRSALLSSQSQYFTTRLAGHTGEVAGVAFSPDSRTLATASRDSTVRLWDVASHNSIATLTGHTSDVLAVVFSPDGRTLATGSDDKTVRLWDVANHHDLIAILTGHTGRVYGLAFSPDGRTLATAGSDSTVRLWDVASHSLIATLTGHTSFVFWVAFSPDGRTLATAGDDSTVRLWDVASHNPIATLTGHTGQVYGLAFSPDGRTLATAGDDSTVRLWDVASRTPIATLTGHTGAVIGAAFSPDGRILATAGTDTTVRMWDVAGRNPTAILTGHTGQVSGVAFSPDGRTLATGSTDDTAVLWDMNGPILTPYPVTSIQDVVFSPDGRILATTSANGMVRLWDVASHNAIATLTGHTSEVSGVAFSPDGRTLATGSDDKTVRLWDVASHSLIAILTGQTSFVFAVTFSPDGRTLATGSDDKTVRLWDVASHNLIAILTGHTSEVSRVAFSPDSRTLATAGGDSTARLWDVASHNSIAILTGHTGPIIGLAFSPDGRTLATASDDKTVRLWDVASRNPIATLTGHTGRVFAVTFSPDGRTLATGSDDKTVRLWDVASHNSIAILTGHTGYILAVAFSPDGQTLATASSDGTIRFWDPDPARVTARDCQLIGTVTKVQWEQLMPELPYHSTCS</sequence>
<keyword evidence="1 3" id="KW-0853">WD repeat</keyword>
<dbReference type="InterPro" id="IPR019775">
    <property type="entry name" value="WD40_repeat_CS"/>
</dbReference>
<dbReference type="Proteomes" id="UP000054226">
    <property type="component" value="Unassembled WGS sequence"/>
</dbReference>
<evidence type="ECO:0000313" key="6">
    <source>
        <dbReference type="Proteomes" id="UP000054226"/>
    </source>
</evidence>
<comment type="caution">
    <text evidence="5">The sequence shown here is derived from an EMBL/GenBank/DDBJ whole genome shotgun (WGS) entry which is preliminary data.</text>
</comment>
<dbReference type="CDD" id="cd00200">
    <property type="entry name" value="WD40"/>
    <property type="match status" value="2"/>
</dbReference>
<dbReference type="PANTHER" id="PTHR19879:SF9">
    <property type="entry name" value="TRANSCRIPTION INITIATION FACTOR TFIID SUBUNIT 5"/>
    <property type="match status" value="1"/>
</dbReference>
<feature type="repeat" description="WD" evidence="3">
    <location>
        <begin position="594"/>
        <end position="635"/>
    </location>
</feature>
<dbReference type="Gene3D" id="2.130.10.10">
    <property type="entry name" value="YVTN repeat-like/Quinoprotein amine dehydrogenase"/>
    <property type="match status" value="6"/>
</dbReference>
<accession>M2Z5C4</accession>
<feature type="repeat" description="WD" evidence="3">
    <location>
        <begin position="763"/>
        <end position="804"/>
    </location>
</feature>